<keyword evidence="6" id="KW-0067">ATP-binding</keyword>
<evidence type="ECO:0000259" key="8">
    <source>
        <dbReference type="Pfam" id="PF00696"/>
    </source>
</evidence>
<proteinExistence type="inferred from homology"/>
<reference evidence="9" key="1">
    <citation type="submission" date="2020-05" db="EMBL/GenBank/DDBJ databases">
        <authorList>
            <person name="Chiriac C."/>
            <person name="Salcher M."/>
            <person name="Ghai R."/>
            <person name="Kavagutti S V."/>
        </authorList>
    </citation>
    <scope>NUCLEOTIDE SEQUENCE</scope>
</reference>
<keyword evidence="5" id="KW-0418">Kinase</keyword>
<dbReference type="GO" id="GO:0005737">
    <property type="term" value="C:cytoplasm"/>
    <property type="evidence" value="ECO:0007669"/>
    <property type="project" value="InterPro"/>
</dbReference>
<keyword evidence="4" id="KW-0547">Nucleotide-binding</keyword>
<dbReference type="SUPFAM" id="SSF53633">
    <property type="entry name" value="Carbamate kinase-like"/>
    <property type="match status" value="1"/>
</dbReference>
<dbReference type="GO" id="GO:0006526">
    <property type="term" value="P:L-arginine biosynthetic process"/>
    <property type="evidence" value="ECO:0007669"/>
    <property type="project" value="UniProtKB-KW"/>
</dbReference>
<dbReference type="PANTHER" id="PTHR23342">
    <property type="entry name" value="N-ACETYLGLUTAMATE SYNTHASE"/>
    <property type="match status" value="1"/>
</dbReference>
<evidence type="ECO:0000256" key="3">
    <source>
        <dbReference type="ARBA" id="ARBA00022679"/>
    </source>
</evidence>
<dbReference type="GO" id="GO:0005524">
    <property type="term" value="F:ATP binding"/>
    <property type="evidence" value="ECO:0007669"/>
    <property type="project" value="UniProtKB-KW"/>
</dbReference>
<protein>
    <submittedName>
        <fullName evidence="9">Unannotated protein</fullName>
    </submittedName>
</protein>
<dbReference type="InterPro" id="IPR037528">
    <property type="entry name" value="ArgB"/>
</dbReference>
<name>A0A6J6ITJ9_9ZZZZ</name>
<dbReference type="PANTHER" id="PTHR23342:SF0">
    <property type="entry name" value="N-ACETYLGLUTAMATE SYNTHASE, MITOCHONDRIAL"/>
    <property type="match status" value="1"/>
</dbReference>
<accession>A0A6J6ITJ9</accession>
<dbReference type="NCBIfam" id="TIGR00761">
    <property type="entry name" value="argB"/>
    <property type="match status" value="1"/>
</dbReference>
<evidence type="ECO:0000256" key="1">
    <source>
        <dbReference type="ARBA" id="ARBA00022571"/>
    </source>
</evidence>
<evidence type="ECO:0000256" key="2">
    <source>
        <dbReference type="ARBA" id="ARBA00022605"/>
    </source>
</evidence>
<dbReference type="AlphaFoldDB" id="A0A6J6ITJ9"/>
<dbReference type="Gene3D" id="3.40.1160.10">
    <property type="entry name" value="Acetylglutamate kinase-like"/>
    <property type="match status" value="1"/>
</dbReference>
<dbReference type="PRINTS" id="PR00474">
    <property type="entry name" value="GLU5KINASE"/>
</dbReference>
<dbReference type="InterPro" id="IPR004662">
    <property type="entry name" value="AcgluKinase_fam"/>
</dbReference>
<evidence type="ECO:0000256" key="7">
    <source>
        <dbReference type="ARBA" id="ARBA00029440"/>
    </source>
</evidence>
<evidence type="ECO:0000256" key="5">
    <source>
        <dbReference type="ARBA" id="ARBA00022777"/>
    </source>
</evidence>
<keyword evidence="2" id="KW-0028">Amino-acid biosynthesis</keyword>
<keyword evidence="1" id="KW-0055">Arginine biosynthesis</keyword>
<dbReference type="Pfam" id="PF00696">
    <property type="entry name" value="AA_kinase"/>
    <property type="match status" value="1"/>
</dbReference>
<dbReference type="InterPro" id="IPR036393">
    <property type="entry name" value="AceGlu_kinase-like_sf"/>
</dbReference>
<feature type="domain" description="Aspartate/glutamate/uridylate kinase" evidence="8">
    <location>
        <begin position="1"/>
        <end position="240"/>
    </location>
</feature>
<dbReference type="GO" id="GO:0003991">
    <property type="term" value="F:acetylglutamate kinase activity"/>
    <property type="evidence" value="ECO:0007669"/>
    <property type="project" value="InterPro"/>
</dbReference>
<dbReference type="PIRSF" id="PIRSF000728">
    <property type="entry name" value="NAGK"/>
    <property type="match status" value="1"/>
</dbReference>
<dbReference type="HAMAP" id="MF_00082">
    <property type="entry name" value="ArgB"/>
    <property type="match status" value="1"/>
</dbReference>
<evidence type="ECO:0000256" key="4">
    <source>
        <dbReference type="ARBA" id="ARBA00022741"/>
    </source>
</evidence>
<comment type="pathway">
    <text evidence="7">Amino-acid biosynthesis.</text>
</comment>
<dbReference type="InterPro" id="IPR001048">
    <property type="entry name" value="Asp/Glu/Uridylate_kinase"/>
</dbReference>
<dbReference type="EMBL" id="CAEZVP010000016">
    <property type="protein sequence ID" value="CAB4627745.1"/>
    <property type="molecule type" value="Genomic_DNA"/>
</dbReference>
<organism evidence="9">
    <name type="scientific">freshwater metagenome</name>
    <dbReference type="NCBI Taxonomy" id="449393"/>
    <lineage>
        <taxon>unclassified sequences</taxon>
        <taxon>metagenomes</taxon>
        <taxon>ecological metagenomes</taxon>
    </lineage>
</organism>
<evidence type="ECO:0000313" key="9">
    <source>
        <dbReference type="EMBL" id="CAB4627745.1"/>
    </source>
</evidence>
<keyword evidence="3" id="KW-0808">Transferase</keyword>
<gene>
    <name evidence="9" type="ORF">UFOPK2046_00180</name>
</gene>
<sequence length="261" mass="27367">MIVVKYGGNAMRDENGDFSRAIADAIADGIKIVIVHGGGPQINEALDSKGIKSHWMGGLRVTTPETFQVVEEVLVENVGPSLVASLNIAGVNAQSISGRALPTLLAERMSVEIDGNKHDVGLVGEITRVDPAHVFELLKGGITPVIAPISSSEDGLIGYNVNADFAAAAVASALQASTLIMMTDVSGIYRNWPDKNSLISEISMAELKEIKSTFSDGMRPKVQATLDALSYGVKSVRIIDGTESQSFSQALAGNGGTLVTS</sequence>
<dbReference type="InterPro" id="IPR001057">
    <property type="entry name" value="Glu/AcGlu_kinase"/>
</dbReference>
<evidence type="ECO:0000256" key="6">
    <source>
        <dbReference type="ARBA" id="ARBA00022840"/>
    </source>
</evidence>